<evidence type="ECO:0000256" key="1">
    <source>
        <dbReference type="SAM" id="MobiDB-lite"/>
    </source>
</evidence>
<dbReference type="EMBL" id="JAHZUY010000020">
    <property type="protein sequence ID" value="MBW8269708.1"/>
    <property type="molecule type" value="Genomic_DNA"/>
</dbReference>
<dbReference type="GO" id="GO:0032259">
    <property type="term" value="P:methylation"/>
    <property type="evidence" value="ECO:0007669"/>
    <property type="project" value="UniProtKB-KW"/>
</dbReference>
<dbReference type="InterPro" id="IPR029063">
    <property type="entry name" value="SAM-dependent_MTases_sf"/>
</dbReference>
<keyword evidence="2" id="KW-0808">Transferase</keyword>
<organism evidence="2 3">
    <name type="scientific">Caldovatus aquaticus</name>
    <dbReference type="NCBI Taxonomy" id="2865671"/>
    <lineage>
        <taxon>Bacteria</taxon>
        <taxon>Pseudomonadati</taxon>
        <taxon>Pseudomonadota</taxon>
        <taxon>Alphaproteobacteria</taxon>
        <taxon>Acetobacterales</taxon>
        <taxon>Roseomonadaceae</taxon>
        <taxon>Caldovatus</taxon>
    </lineage>
</organism>
<dbReference type="CDD" id="cd02440">
    <property type="entry name" value="AdoMet_MTases"/>
    <property type="match status" value="1"/>
</dbReference>
<gene>
    <name evidence="2" type="ORF">K1J50_09435</name>
</gene>
<dbReference type="Proteomes" id="UP001519924">
    <property type="component" value="Unassembled WGS sequence"/>
</dbReference>
<comment type="caution">
    <text evidence="2">The sequence shown here is derived from an EMBL/GenBank/DDBJ whole genome shotgun (WGS) entry which is preliminary data.</text>
</comment>
<proteinExistence type="predicted"/>
<dbReference type="Pfam" id="PF13489">
    <property type="entry name" value="Methyltransf_23"/>
    <property type="match status" value="1"/>
</dbReference>
<feature type="region of interest" description="Disordered" evidence="1">
    <location>
        <begin position="1"/>
        <end position="22"/>
    </location>
</feature>
<feature type="compositionally biased region" description="Low complexity" evidence="1">
    <location>
        <begin position="11"/>
        <end position="21"/>
    </location>
</feature>
<feature type="compositionally biased region" description="Basic and acidic residues" evidence="1">
    <location>
        <begin position="1"/>
        <end position="10"/>
    </location>
</feature>
<keyword evidence="2" id="KW-0489">Methyltransferase</keyword>
<dbReference type="Gene3D" id="3.40.50.150">
    <property type="entry name" value="Vaccinia Virus protein VP39"/>
    <property type="match status" value="1"/>
</dbReference>
<dbReference type="RefSeq" id="WP_220117463.1">
    <property type="nucleotide sequence ID" value="NZ_JAHZUY010000020.1"/>
</dbReference>
<evidence type="ECO:0000313" key="3">
    <source>
        <dbReference type="Proteomes" id="UP001519924"/>
    </source>
</evidence>
<accession>A0ABS7F2G3</accession>
<evidence type="ECO:0000313" key="2">
    <source>
        <dbReference type="EMBL" id="MBW8269708.1"/>
    </source>
</evidence>
<name>A0ABS7F2G3_9PROT</name>
<protein>
    <submittedName>
        <fullName evidence="2">Class I SAM-dependent methyltransferase</fullName>
    </submittedName>
</protein>
<dbReference type="SUPFAM" id="SSF53335">
    <property type="entry name" value="S-adenosyl-L-methionine-dependent methyltransferases"/>
    <property type="match status" value="1"/>
</dbReference>
<keyword evidence="3" id="KW-1185">Reference proteome</keyword>
<dbReference type="GO" id="GO:0008168">
    <property type="term" value="F:methyltransferase activity"/>
    <property type="evidence" value="ECO:0007669"/>
    <property type="project" value="UniProtKB-KW"/>
</dbReference>
<reference evidence="2 3" key="1">
    <citation type="submission" date="2021-08" db="EMBL/GenBank/DDBJ databases">
        <title>Caldovatus sediminis gen. nov., sp. nov., a moderately thermophilic bacterium isolated from a hot spring.</title>
        <authorList>
            <person name="Hu C.-J."/>
            <person name="Li W.-J."/>
            <person name="Xian W.-D."/>
        </authorList>
    </citation>
    <scope>NUCLEOTIDE SEQUENCE [LARGE SCALE GENOMIC DNA]</scope>
    <source>
        <strain evidence="2 3">SYSU G05006</strain>
    </source>
</reference>
<sequence>MRAPEARRDAGGAAPDAGAPLPACPITGEPAVARVQTVSARLLHDLWRYSHGVAPTPLRRDGARIGLYRSPCGLMFFHPRLEGDAEFYGRFYRRWRVHARIGRFAAERVEYLAAAAHVRPGDRVLEVGAGSAHFAPHLPPGARHVGLDPHAGEYAGAEGILAETVEEHAARRPEAYDVACAFQVIEHVAEPRALAAGMLRCLRPGGLLILVAPLWPSAITRVPNFALNAPPHHLTWWSERAFAALARVLGLEPVAIERLPPTPHQGLIHWMERLSPVLARDEGPYFRPRWRWHLGLAGAYLMARLAYAVRPLPRGATPMDVMLVARKPVRG</sequence>